<dbReference type="PANTHER" id="PTHR38626">
    <property type="entry name" value="SKN-1 DEPENDENT ZYGOTIC TRANSCRIPT-RELATED"/>
    <property type="match status" value="1"/>
</dbReference>
<evidence type="ECO:0000313" key="5">
    <source>
        <dbReference type="WBParaSite" id="ASIM_0001496901-mRNA-1"/>
    </source>
</evidence>
<accession>A0A0M3K244</accession>
<dbReference type="InterPro" id="IPR040426">
    <property type="entry name" value="C05B5.4-like"/>
</dbReference>
<dbReference type="OrthoDB" id="5854798at2759"/>
<evidence type="ECO:0000256" key="2">
    <source>
        <dbReference type="SAM" id="Phobius"/>
    </source>
</evidence>
<gene>
    <name evidence="3" type="ORF">ASIM_LOCUS14379</name>
</gene>
<reference evidence="3 4" key="2">
    <citation type="submission" date="2018-11" db="EMBL/GenBank/DDBJ databases">
        <authorList>
            <consortium name="Pathogen Informatics"/>
        </authorList>
    </citation>
    <scope>NUCLEOTIDE SEQUENCE [LARGE SCALE GENOMIC DNA]</scope>
</reference>
<dbReference type="AlphaFoldDB" id="A0A0M3K244"/>
<feature type="compositionally biased region" description="Polar residues" evidence="1">
    <location>
        <begin position="155"/>
        <end position="172"/>
    </location>
</feature>
<feature type="transmembrane region" description="Helical" evidence="2">
    <location>
        <begin position="67"/>
        <end position="94"/>
    </location>
</feature>
<evidence type="ECO:0000313" key="4">
    <source>
        <dbReference type="Proteomes" id="UP000267096"/>
    </source>
</evidence>
<keyword evidence="2" id="KW-1133">Transmembrane helix</keyword>
<evidence type="ECO:0000313" key="3">
    <source>
        <dbReference type="EMBL" id="VDK52194.1"/>
    </source>
</evidence>
<reference evidence="5" key="1">
    <citation type="submission" date="2017-02" db="UniProtKB">
        <authorList>
            <consortium name="WormBaseParasite"/>
        </authorList>
    </citation>
    <scope>IDENTIFICATION</scope>
</reference>
<keyword evidence="4" id="KW-1185">Reference proteome</keyword>
<dbReference type="Proteomes" id="UP000267096">
    <property type="component" value="Unassembled WGS sequence"/>
</dbReference>
<dbReference type="PANTHER" id="PTHR38626:SF4">
    <property type="entry name" value="SKN-1 DEPENDENT ZYGOTIC TRANSCRIPT"/>
    <property type="match status" value="1"/>
</dbReference>
<protein>
    <submittedName>
        <fullName evidence="3 5">Uncharacterized protein</fullName>
    </submittedName>
</protein>
<proteinExistence type="predicted"/>
<dbReference type="WBParaSite" id="ASIM_0001496901-mRNA-1">
    <property type="protein sequence ID" value="ASIM_0001496901-mRNA-1"/>
    <property type="gene ID" value="ASIM_0001496901"/>
</dbReference>
<keyword evidence="2" id="KW-0812">Transmembrane</keyword>
<name>A0A0M3K244_ANISI</name>
<feature type="region of interest" description="Disordered" evidence="1">
    <location>
        <begin position="155"/>
        <end position="202"/>
    </location>
</feature>
<evidence type="ECO:0000256" key="1">
    <source>
        <dbReference type="SAM" id="MobiDB-lite"/>
    </source>
</evidence>
<organism evidence="5">
    <name type="scientific">Anisakis simplex</name>
    <name type="common">Herring worm</name>
    <dbReference type="NCBI Taxonomy" id="6269"/>
    <lineage>
        <taxon>Eukaryota</taxon>
        <taxon>Metazoa</taxon>
        <taxon>Ecdysozoa</taxon>
        <taxon>Nematoda</taxon>
        <taxon>Chromadorea</taxon>
        <taxon>Rhabditida</taxon>
        <taxon>Spirurina</taxon>
        <taxon>Ascaridomorpha</taxon>
        <taxon>Ascaridoidea</taxon>
        <taxon>Anisakidae</taxon>
        <taxon>Anisakis</taxon>
        <taxon>Anisakis simplex complex</taxon>
    </lineage>
</organism>
<sequence>MVVELRGKCFNATITVQKHMQHCPWCHEPTTPTTTTTKTSSTLVRQKVRQQTTTASPVEGFVLDERFELICVSVLATVCVLSAAAFTCLLIAYLRLRSNMLSRANEKTYLANLMKVDSPFARTSLQTEERETSKLIQKSFSVPWEQRKKFVHWLSSSSNETVSTRAASSNETSPKESKSSIDDQSTPHKAAPKPASNSSYCV</sequence>
<keyword evidence="2" id="KW-0472">Membrane</keyword>
<dbReference type="EMBL" id="UYRR01031729">
    <property type="protein sequence ID" value="VDK52194.1"/>
    <property type="molecule type" value="Genomic_DNA"/>
</dbReference>